<dbReference type="InterPro" id="IPR001480">
    <property type="entry name" value="Bulb-type_lectin_dom"/>
</dbReference>
<evidence type="ECO:0000259" key="2">
    <source>
        <dbReference type="PROSITE" id="PS50927"/>
    </source>
</evidence>
<accession>A0A813FDW1</accession>
<keyword evidence="4" id="KW-1185">Reference proteome</keyword>
<evidence type="ECO:0000313" key="3">
    <source>
        <dbReference type="EMBL" id="CAE8611473.1"/>
    </source>
</evidence>
<dbReference type="InterPro" id="IPR036426">
    <property type="entry name" value="Bulb-type_lectin_dom_sf"/>
</dbReference>
<dbReference type="Proteomes" id="UP000654075">
    <property type="component" value="Unassembled WGS sequence"/>
</dbReference>
<reference evidence="3" key="1">
    <citation type="submission" date="2021-02" db="EMBL/GenBank/DDBJ databases">
        <authorList>
            <person name="Dougan E. K."/>
            <person name="Rhodes N."/>
            <person name="Thang M."/>
            <person name="Chan C."/>
        </authorList>
    </citation>
    <scope>NUCLEOTIDE SEQUENCE</scope>
</reference>
<dbReference type="SUPFAM" id="SSF51110">
    <property type="entry name" value="alpha-D-mannose-specific plant lectins"/>
    <property type="match status" value="2"/>
</dbReference>
<protein>
    <recommendedName>
        <fullName evidence="2">Bulb-type lectin domain-containing protein</fullName>
    </recommendedName>
</protein>
<comment type="caution">
    <text evidence="3">The sequence shown here is derived from an EMBL/GenBank/DDBJ whole genome shotgun (WGS) entry which is preliminary data.</text>
</comment>
<name>A0A813FDW1_POLGL</name>
<sequence length="230" mass="24819">MVHSFSAGRSRTRRASTSKRLTRAGSHLPRLPRLPRLWRLLPRQRARSATQKKRSPARMRSCAAECGRQGSTNMWACCESVDEGNVCQGLKAPDRLELGACLQARGGGDEGNSLQSDGGGWELRMQGDGNLAVYGNGGVVGDTEIKWASGSSGGNPLVCMQSDGNLVVYTACPANFQKCKGFYPLCGHGKGNYSVMQPDGNLVLYNKKGDGRTAVWATNDLNWEPGQQGR</sequence>
<feature type="domain" description="Bulb-type lectin" evidence="2">
    <location>
        <begin position="99"/>
        <end position="230"/>
    </location>
</feature>
<dbReference type="OrthoDB" id="1884773at2759"/>
<dbReference type="EMBL" id="CAJNNV010025026">
    <property type="protein sequence ID" value="CAE8611473.1"/>
    <property type="molecule type" value="Genomic_DNA"/>
</dbReference>
<evidence type="ECO:0000256" key="1">
    <source>
        <dbReference type="SAM" id="MobiDB-lite"/>
    </source>
</evidence>
<proteinExistence type="predicted"/>
<feature type="compositionally biased region" description="Basic residues" evidence="1">
    <location>
        <begin position="10"/>
        <end position="22"/>
    </location>
</feature>
<evidence type="ECO:0000313" key="4">
    <source>
        <dbReference type="Proteomes" id="UP000654075"/>
    </source>
</evidence>
<gene>
    <name evidence="3" type="ORF">PGLA1383_LOCUS29277</name>
</gene>
<organism evidence="3 4">
    <name type="scientific">Polarella glacialis</name>
    <name type="common">Dinoflagellate</name>
    <dbReference type="NCBI Taxonomy" id="89957"/>
    <lineage>
        <taxon>Eukaryota</taxon>
        <taxon>Sar</taxon>
        <taxon>Alveolata</taxon>
        <taxon>Dinophyceae</taxon>
        <taxon>Suessiales</taxon>
        <taxon>Suessiaceae</taxon>
        <taxon>Polarella</taxon>
    </lineage>
</organism>
<dbReference type="AlphaFoldDB" id="A0A813FDW1"/>
<dbReference type="Gene3D" id="2.90.10.10">
    <property type="entry name" value="Bulb-type lectin domain"/>
    <property type="match status" value="2"/>
</dbReference>
<feature type="region of interest" description="Disordered" evidence="1">
    <location>
        <begin position="1"/>
        <end position="28"/>
    </location>
</feature>
<dbReference type="PROSITE" id="PS50927">
    <property type="entry name" value="BULB_LECTIN"/>
    <property type="match status" value="1"/>
</dbReference>